<reference evidence="1 2" key="1">
    <citation type="journal article" date="2019" name="Int. J. Syst. Evol. Microbiol.">
        <title>The Global Catalogue of Microorganisms (GCM) 10K type strain sequencing project: providing services to taxonomists for standard genome sequencing and annotation.</title>
        <authorList>
            <consortium name="The Broad Institute Genomics Platform"/>
            <consortium name="The Broad Institute Genome Sequencing Center for Infectious Disease"/>
            <person name="Wu L."/>
            <person name="Ma J."/>
        </authorList>
    </citation>
    <scope>NUCLEOTIDE SEQUENCE [LARGE SCALE GENOMIC DNA]</scope>
    <source>
        <strain evidence="1 2">CGMCC 1.12553</strain>
    </source>
</reference>
<keyword evidence="1" id="KW-0378">Hydrolase</keyword>
<dbReference type="SFLD" id="SFLDS00003">
    <property type="entry name" value="Haloacid_Dehalogenase"/>
    <property type="match status" value="1"/>
</dbReference>
<dbReference type="SUPFAM" id="SSF56784">
    <property type="entry name" value="HAD-like"/>
    <property type="match status" value="1"/>
</dbReference>
<dbReference type="EC" id="3.-.-.-" evidence="1"/>
<dbReference type="RefSeq" id="WP_267623269.1">
    <property type="nucleotide sequence ID" value="NZ_JAODIW010000008.1"/>
</dbReference>
<dbReference type="PANTHER" id="PTHR43434:SF1">
    <property type="entry name" value="PHOSPHOGLYCOLATE PHOSPHATASE"/>
    <property type="match status" value="1"/>
</dbReference>
<gene>
    <name evidence="1" type="ORF">ACFO0N_18960</name>
</gene>
<name>A0ABD5PHL9_9EURY</name>
<dbReference type="Proteomes" id="UP001595921">
    <property type="component" value="Unassembled WGS sequence"/>
</dbReference>
<accession>A0ABD5PHL9</accession>
<dbReference type="GO" id="GO:0016787">
    <property type="term" value="F:hydrolase activity"/>
    <property type="evidence" value="ECO:0007669"/>
    <property type="project" value="UniProtKB-KW"/>
</dbReference>
<dbReference type="Gene3D" id="1.10.150.240">
    <property type="entry name" value="Putative phosphatase, domain 2"/>
    <property type="match status" value="1"/>
</dbReference>
<organism evidence="1 2">
    <name type="scientific">Halobium salinum</name>
    <dbReference type="NCBI Taxonomy" id="1364940"/>
    <lineage>
        <taxon>Archaea</taxon>
        <taxon>Methanobacteriati</taxon>
        <taxon>Methanobacteriota</taxon>
        <taxon>Stenosarchaea group</taxon>
        <taxon>Halobacteria</taxon>
        <taxon>Halobacteriales</taxon>
        <taxon>Haloferacaceae</taxon>
        <taxon>Halobium</taxon>
    </lineage>
</organism>
<dbReference type="SFLD" id="SFLDG01129">
    <property type="entry name" value="C1.5:_HAD__Beta-PGM__Phosphata"/>
    <property type="match status" value="1"/>
</dbReference>
<dbReference type="EMBL" id="JBHSDS010000010">
    <property type="protein sequence ID" value="MFC4360034.1"/>
    <property type="molecule type" value="Genomic_DNA"/>
</dbReference>
<evidence type="ECO:0000313" key="2">
    <source>
        <dbReference type="Proteomes" id="UP001595921"/>
    </source>
</evidence>
<dbReference type="InterPro" id="IPR050155">
    <property type="entry name" value="HAD-like_hydrolase_sf"/>
</dbReference>
<sequence length="223" mass="24574">MYDAILFDMDGVLLDGRGTDPTLYHDATRELFADAGVTDVPDDLLDHHDGAHCDILDAAAAEGLDPDAFWADREARASELEHERLDAGDRAPYDDAAVLSTLAETHEIAVVSNNRQATVEFVADWVGFAESASVLRGRDPTVEGYERKKPDPHYLRETLDDLGVAAEDSLYVGDRESDVVAADRAEMDAAFVRRSHNRDVTLEREPTYEVESLTALTELRPTG</sequence>
<dbReference type="InterPro" id="IPR036412">
    <property type="entry name" value="HAD-like_sf"/>
</dbReference>
<dbReference type="PANTHER" id="PTHR43434">
    <property type="entry name" value="PHOSPHOGLYCOLATE PHOSPHATASE"/>
    <property type="match status" value="1"/>
</dbReference>
<comment type="caution">
    <text evidence="1">The sequence shown here is derived from an EMBL/GenBank/DDBJ whole genome shotgun (WGS) entry which is preliminary data.</text>
</comment>
<dbReference type="InterPro" id="IPR041492">
    <property type="entry name" value="HAD_2"/>
</dbReference>
<dbReference type="Gene3D" id="3.40.50.1000">
    <property type="entry name" value="HAD superfamily/HAD-like"/>
    <property type="match status" value="1"/>
</dbReference>
<dbReference type="AlphaFoldDB" id="A0ABD5PHL9"/>
<dbReference type="Pfam" id="PF13419">
    <property type="entry name" value="HAD_2"/>
    <property type="match status" value="1"/>
</dbReference>
<evidence type="ECO:0000313" key="1">
    <source>
        <dbReference type="EMBL" id="MFC4360034.1"/>
    </source>
</evidence>
<protein>
    <submittedName>
        <fullName evidence="1">HAD family hydrolase</fullName>
        <ecNumber evidence="1">3.-.-.-</ecNumber>
    </submittedName>
</protein>
<dbReference type="InterPro" id="IPR023214">
    <property type="entry name" value="HAD_sf"/>
</dbReference>
<keyword evidence="2" id="KW-1185">Reference proteome</keyword>
<dbReference type="InterPro" id="IPR023198">
    <property type="entry name" value="PGP-like_dom2"/>
</dbReference>
<proteinExistence type="predicted"/>